<evidence type="ECO:0000259" key="2">
    <source>
        <dbReference type="PROSITE" id="PS50181"/>
    </source>
</evidence>
<feature type="region of interest" description="Disordered" evidence="1">
    <location>
        <begin position="361"/>
        <end position="455"/>
    </location>
</feature>
<gene>
    <name evidence="3" type="ORF">ACLA_041210</name>
</gene>
<reference evidence="3 4" key="1">
    <citation type="journal article" date="2008" name="PLoS Genet.">
        <title>Genomic islands in the pathogenic filamentous fungus Aspergillus fumigatus.</title>
        <authorList>
            <person name="Fedorova N.D."/>
            <person name="Khaldi N."/>
            <person name="Joardar V.S."/>
            <person name="Maiti R."/>
            <person name="Amedeo P."/>
            <person name="Anderson M.J."/>
            <person name="Crabtree J."/>
            <person name="Silva J.C."/>
            <person name="Badger J.H."/>
            <person name="Albarraq A."/>
            <person name="Angiuoli S."/>
            <person name="Bussey H."/>
            <person name="Bowyer P."/>
            <person name="Cotty P.J."/>
            <person name="Dyer P.S."/>
            <person name="Egan A."/>
            <person name="Galens K."/>
            <person name="Fraser-Liggett C.M."/>
            <person name="Haas B.J."/>
            <person name="Inman J.M."/>
            <person name="Kent R."/>
            <person name="Lemieux S."/>
            <person name="Malavazi I."/>
            <person name="Orvis J."/>
            <person name="Roemer T."/>
            <person name="Ronning C.M."/>
            <person name="Sundaram J.P."/>
            <person name="Sutton G."/>
            <person name="Turner G."/>
            <person name="Venter J.C."/>
            <person name="White O.R."/>
            <person name="Whitty B.R."/>
            <person name="Youngman P."/>
            <person name="Wolfe K.H."/>
            <person name="Goldman G.H."/>
            <person name="Wortman J.R."/>
            <person name="Jiang B."/>
            <person name="Denning D.W."/>
            <person name="Nierman W.C."/>
        </authorList>
    </citation>
    <scope>NUCLEOTIDE SEQUENCE [LARGE SCALE GENOMIC DNA]</scope>
    <source>
        <strain evidence="4">ATCC 1007 / CBS 513.65 / DSM 816 / NCTC 3887 / NRRL 1</strain>
    </source>
</reference>
<evidence type="ECO:0000313" key="4">
    <source>
        <dbReference type="Proteomes" id="UP000006701"/>
    </source>
</evidence>
<dbReference type="EMBL" id="DS027056">
    <property type="protein sequence ID" value="EAW09905.1"/>
    <property type="molecule type" value="Genomic_DNA"/>
</dbReference>
<dbReference type="OMA" id="FYAVSNQ"/>
<dbReference type="SUPFAM" id="SSF81383">
    <property type="entry name" value="F-box domain"/>
    <property type="match status" value="1"/>
</dbReference>
<dbReference type="HOGENOM" id="CLU_015634_0_0_1"/>
<dbReference type="CDD" id="cd09917">
    <property type="entry name" value="F-box_SF"/>
    <property type="match status" value="1"/>
</dbReference>
<dbReference type="AlphaFoldDB" id="A1CL81"/>
<dbReference type="Proteomes" id="UP000006701">
    <property type="component" value="Unassembled WGS sequence"/>
</dbReference>
<feature type="compositionally biased region" description="Low complexity" evidence="1">
    <location>
        <begin position="429"/>
        <end position="447"/>
    </location>
</feature>
<dbReference type="GeneID" id="4703314"/>
<feature type="compositionally biased region" description="Basic and acidic residues" evidence="1">
    <location>
        <begin position="387"/>
        <end position="400"/>
    </location>
</feature>
<proteinExistence type="predicted"/>
<organism evidence="3 4">
    <name type="scientific">Aspergillus clavatus (strain ATCC 1007 / CBS 513.65 / DSM 816 / NCTC 3887 / NRRL 1 / QM 1276 / 107)</name>
    <dbReference type="NCBI Taxonomy" id="344612"/>
    <lineage>
        <taxon>Eukaryota</taxon>
        <taxon>Fungi</taxon>
        <taxon>Dikarya</taxon>
        <taxon>Ascomycota</taxon>
        <taxon>Pezizomycotina</taxon>
        <taxon>Eurotiomycetes</taxon>
        <taxon>Eurotiomycetidae</taxon>
        <taxon>Eurotiales</taxon>
        <taxon>Aspergillaceae</taxon>
        <taxon>Aspergillus</taxon>
        <taxon>Aspergillus subgen. Fumigati</taxon>
    </lineage>
</organism>
<sequence length="659" mass="75020">MTRKLDSIPYDVFYQIASSLDCDDFVNLSRVNRALHSLMREDSIARKTIESNLLHTKEGQEAYRAKSGYRRAVGHLFDIKEAFATAQPYSASVLAYGTAFLYKHGSLCYIHNNEIRALNVHSVDRVEQVLNIPKVISRAIPGCDPLRYTIRVSLLNYSDGILAFLVEMGEGLEAWLLAVDMRRKTDGRSGRLRLRAPLRSTRRLFVRHNKSYLYYGAQSALSHHGYPQWAIHCVDLATGRHVTDKPVELEKLVGNEIGQTVCFEVYQDHLYAVSTLVDFEEEEVDWTSLYMYTCIAPRRNPGIVKLADEWRRQHREGPINESWSDLSLRVDEATNQLMILECRREWRNGGSDNCRTYYMTPLPSPAEFPRSKRPEHRPSHSSMAVKLPDDPLTKTLDSSDKPIYQQGRKRLRRYYHSEYPLDRDDDGHSSNSSNSSNSSGGNSSGNSPGIYTPQQHPRHDFILAKTKFRTYNLSASSFVDLVTDSQPSRQGSHITHDRLRLRTVSRKRKSPIDDSSNMLYPPDLHDEEGSLLEHSEERFATRGVRMWPPDDAPAELTRLLCPSTRVGKIHASADERSLVYAVNQDGLSSGVQAIVLINFDPTIRHPGLRCLADKTDDIEPLQLCPPPQVGDSPQERQAVPSVREEPAMYLSINHGYWLR</sequence>
<accession>A1CL81</accession>
<keyword evidence="4" id="KW-1185">Reference proteome</keyword>
<name>A1CL81_ASPCL</name>
<evidence type="ECO:0000313" key="3">
    <source>
        <dbReference type="EMBL" id="EAW09905.1"/>
    </source>
</evidence>
<dbReference type="OrthoDB" id="5359231at2759"/>
<evidence type="ECO:0000256" key="1">
    <source>
        <dbReference type="SAM" id="MobiDB-lite"/>
    </source>
</evidence>
<dbReference type="eggNOG" id="ENOG502RYII">
    <property type="taxonomic scope" value="Eukaryota"/>
</dbReference>
<dbReference type="InterPro" id="IPR001810">
    <property type="entry name" value="F-box_dom"/>
</dbReference>
<dbReference type="RefSeq" id="XP_001271331.1">
    <property type="nucleotide sequence ID" value="XM_001271330.1"/>
</dbReference>
<feature type="compositionally biased region" description="Basic and acidic residues" evidence="1">
    <location>
        <begin position="369"/>
        <end position="378"/>
    </location>
</feature>
<protein>
    <submittedName>
        <fullName evidence="3">F-box domain protein</fullName>
    </submittedName>
</protein>
<dbReference type="KEGG" id="act:ACLA_041210"/>
<dbReference type="InterPro" id="IPR036047">
    <property type="entry name" value="F-box-like_dom_sf"/>
</dbReference>
<feature type="domain" description="F-box" evidence="2">
    <location>
        <begin position="2"/>
        <end position="48"/>
    </location>
</feature>
<dbReference type="PROSITE" id="PS50181">
    <property type="entry name" value="FBOX"/>
    <property type="match status" value="1"/>
</dbReference>
<dbReference type="VEuPathDB" id="FungiDB:ACLA_041210"/>
<feature type="compositionally biased region" description="Basic and acidic residues" evidence="1">
    <location>
        <begin position="415"/>
        <end position="428"/>
    </location>
</feature>